<dbReference type="NCBIfam" id="TIGR00556">
    <property type="entry name" value="pantethn_trn"/>
    <property type="match status" value="1"/>
</dbReference>
<evidence type="ECO:0000256" key="5">
    <source>
        <dbReference type="ARBA" id="ARBA00022842"/>
    </source>
</evidence>
<dbReference type="Pfam" id="PF22624">
    <property type="entry name" value="AASDHPPT_N"/>
    <property type="match status" value="1"/>
</dbReference>
<dbReference type="InterPro" id="IPR050559">
    <property type="entry name" value="P-Pant_transferase_sf"/>
</dbReference>
<dbReference type="GO" id="GO:0008897">
    <property type="term" value="F:holo-[acyl-carrier-protein] synthase activity"/>
    <property type="evidence" value="ECO:0007669"/>
    <property type="project" value="InterPro"/>
</dbReference>
<evidence type="ECO:0000313" key="9">
    <source>
        <dbReference type="Proteomes" id="UP000001349"/>
    </source>
</evidence>
<dbReference type="Proteomes" id="UP000001349">
    <property type="component" value="Chromosome"/>
</dbReference>
<feature type="domain" description="4'-phosphopantetheinyl transferase" evidence="6">
    <location>
        <begin position="113"/>
        <end position="198"/>
    </location>
</feature>
<dbReference type="GO" id="GO:0006633">
    <property type="term" value="P:fatty acid biosynthetic process"/>
    <property type="evidence" value="ECO:0007669"/>
    <property type="project" value="InterPro"/>
</dbReference>
<dbReference type="InterPro" id="IPR037143">
    <property type="entry name" value="4-PPantetheinyl_Trfase_dom_sf"/>
</dbReference>
<dbReference type="SUPFAM" id="SSF56214">
    <property type="entry name" value="4'-phosphopantetheinyl transferase"/>
    <property type="match status" value="2"/>
</dbReference>
<dbReference type="PANTHER" id="PTHR12215">
    <property type="entry name" value="PHOSPHOPANTETHEINE TRANSFERASE"/>
    <property type="match status" value="1"/>
</dbReference>
<feature type="domain" description="4'-phosphopantetheinyl transferase N-terminal" evidence="7">
    <location>
        <begin position="24"/>
        <end position="106"/>
    </location>
</feature>
<dbReference type="GO" id="GO:0000287">
    <property type="term" value="F:magnesium ion binding"/>
    <property type="evidence" value="ECO:0007669"/>
    <property type="project" value="InterPro"/>
</dbReference>
<organism evidence="8 9">
    <name type="scientific">Ruminiclostridium cellulolyticum (strain ATCC 35319 / DSM 5812 / JCM 6584 / H10)</name>
    <name type="common">Clostridium cellulolyticum</name>
    <dbReference type="NCBI Taxonomy" id="394503"/>
    <lineage>
        <taxon>Bacteria</taxon>
        <taxon>Bacillati</taxon>
        <taxon>Bacillota</taxon>
        <taxon>Clostridia</taxon>
        <taxon>Eubacteriales</taxon>
        <taxon>Oscillospiraceae</taxon>
        <taxon>Ruminiclostridium</taxon>
    </lineage>
</organism>
<evidence type="ECO:0000256" key="2">
    <source>
        <dbReference type="ARBA" id="ARBA00010990"/>
    </source>
</evidence>
<evidence type="ECO:0000313" key="8">
    <source>
        <dbReference type="EMBL" id="ACL75051.1"/>
    </source>
</evidence>
<dbReference type="InterPro" id="IPR008278">
    <property type="entry name" value="4-PPantetheinyl_Trfase_dom"/>
</dbReference>
<evidence type="ECO:0000256" key="4">
    <source>
        <dbReference type="ARBA" id="ARBA00022723"/>
    </source>
</evidence>
<reference evidence="8 9" key="1">
    <citation type="submission" date="2009-01" db="EMBL/GenBank/DDBJ databases">
        <title>Complete sequence of Clostridium cellulolyticum H10.</title>
        <authorList>
            <consortium name="US DOE Joint Genome Institute"/>
            <person name="Lucas S."/>
            <person name="Copeland A."/>
            <person name="Lapidus A."/>
            <person name="Glavina del Rio T."/>
            <person name="Dalin E."/>
            <person name="Tice H."/>
            <person name="Bruce D."/>
            <person name="Goodwin L."/>
            <person name="Pitluck S."/>
            <person name="Chertkov O."/>
            <person name="Saunders E."/>
            <person name="Brettin T."/>
            <person name="Detter J.C."/>
            <person name="Han C."/>
            <person name="Larimer F."/>
            <person name="Land M."/>
            <person name="Hauser L."/>
            <person name="Kyrpides N."/>
            <person name="Ivanova N."/>
            <person name="Zhou J."/>
            <person name="Richardson P."/>
        </authorList>
    </citation>
    <scope>NUCLEOTIDE SEQUENCE [LARGE SCALE GENOMIC DNA]</scope>
    <source>
        <strain evidence="9">ATCC 35319 / DSM 5812 / JCM 6584 / H10</strain>
    </source>
</reference>
<evidence type="ECO:0000259" key="7">
    <source>
        <dbReference type="Pfam" id="PF22624"/>
    </source>
</evidence>
<evidence type="ECO:0000256" key="3">
    <source>
        <dbReference type="ARBA" id="ARBA00022679"/>
    </source>
</evidence>
<gene>
    <name evidence="8" type="ordered locus">Ccel_0671</name>
</gene>
<keyword evidence="3 8" id="KW-0808">Transferase</keyword>
<evidence type="ECO:0000259" key="6">
    <source>
        <dbReference type="Pfam" id="PF01648"/>
    </source>
</evidence>
<dbReference type="STRING" id="394503.Ccel_0671"/>
<dbReference type="KEGG" id="cce:Ccel_0671"/>
<dbReference type="HOGENOM" id="CLU_057011_6_2_9"/>
<dbReference type="Pfam" id="PF01648">
    <property type="entry name" value="ACPS"/>
    <property type="match status" value="1"/>
</dbReference>
<comment type="similarity">
    <text evidence="2">Belongs to the P-Pant transferase superfamily. Gsp/Sfp/HetI/AcpT family.</text>
</comment>
<proteinExistence type="inferred from homology"/>
<protein>
    <submittedName>
        <fullName evidence="8">4'-phosphopantetheinyl transferase</fullName>
    </submittedName>
</protein>
<keyword evidence="5" id="KW-0460">Magnesium</keyword>
<dbReference type="RefSeq" id="WP_015924220.1">
    <property type="nucleotide sequence ID" value="NC_011898.1"/>
</dbReference>
<dbReference type="AlphaFoldDB" id="B8I7C7"/>
<evidence type="ECO:0000256" key="1">
    <source>
        <dbReference type="ARBA" id="ARBA00001946"/>
    </source>
</evidence>
<dbReference type="OrthoDB" id="9808281at2"/>
<comment type="cofactor">
    <cofactor evidence="1">
        <name>Mg(2+)</name>
        <dbReference type="ChEBI" id="CHEBI:18420"/>
    </cofactor>
</comment>
<keyword evidence="9" id="KW-1185">Reference proteome</keyword>
<dbReference type="GO" id="GO:0019878">
    <property type="term" value="P:lysine biosynthetic process via aminoadipic acid"/>
    <property type="evidence" value="ECO:0007669"/>
    <property type="project" value="TreeGrafter"/>
</dbReference>
<dbReference type="EMBL" id="CP001348">
    <property type="protein sequence ID" value="ACL75051.1"/>
    <property type="molecule type" value="Genomic_DNA"/>
</dbReference>
<dbReference type="eggNOG" id="COG2091">
    <property type="taxonomic scope" value="Bacteria"/>
</dbReference>
<sequence>MKGWGFLVNLYGIRVSACTDDDTIELLKKLISDERKAKMERFIFKEDSIRCLLGEVISRYAISKHLNCKNVDISFKADSFSKPYLDNTNGSVFFNISHSGNWVVCVLSSKPSGIDVEFIKQTDFGIAKRFFTREEYETLMNQPADYRSKYFFKLWTLKESYIKADGRGLSLPLDSFSIKIDSDLISLSTQNKLTNCFFRQFEIDAAHIVSVCSEEDSFPNEISYVSVQEILKSLC</sequence>
<dbReference type="InterPro" id="IPR004568">
    <property type="entry name" value="Ppantetheine-prot_Trfase_dom"/>
</dbReference>
<dbReference type="Gene3D" id="3.90.470.20">
    <property type="entry name" value="4'-phosphopantetheinyl transferase domain"/>
    <property type="match status" value="2"/>
</dbReference>
<keyword evidence="4" id="KW-0479">Metal-binding</keyword>
<dbReference type="InterPro" id="IPR055066">
    <property type="entry name" value="AASDHPPT_N"/>
</dbReference>
<dbReference type="PANTHER" id="PTHR12215:SF10">
    <property type="entry name" value="L-AMINOADIPATE-SEMIALDEHYDE DEHYDROGENASE-PHOSPHOPANTETHEINYL TRANSFERASE"/>
    <property type="match status" value="1"/>
</dbReference>
<dbReference type="GO" id="GO:0005829">
    <property type="term" value="C:cytosol"/>
    <property type="evidence" value="ECO:0007669"/>
    <property type="project" value="TreeGrafter"/>
</dbReference>
<accession>B8I7C7</accession>
<name>B8I7C7_RUMCH</name>